<dbReference type="EMBL" id="CABIJS010000166">
    <property type="protein sequence ID" value="VUZ45169.1"/>
    <property type="molecule type" value="Genomic_DNA"/>
</dbReference>
<proteinExistence type="predicted"/>
<evidence type="ECO:0000313" key="1">
    <source>
        <dbReference type="EMBL" id="VUZ45169.1"/>
    </source>
</evidence>
<reference evidence="1 2" key="1">
    <citation type="submission" date="2019-07" db="EMBL/GenBank/DDBJ databases">
        <authorList>
            <person name="Jastrzebski P J."/>
            <person name="Paukszto L."/>
            <person name="Jastrzebski P J."/>
        </authorList>
    </citation>
    <scope>NUCLEOTIDE SEQUENCE [LARGE SCALE GENOMIC DNA]</scope>
    <source>
        <strain evidence="1 2">WMS-il1</strain>
    </source>
</reference>
<keyword evidence="2" id="KW-1185">Reference proteome</keyword>
<dbReference type="AlphaFoldDB" id="A0A564YDY7"/>
<organism evidence="1 2">
    <name type="scientific">Hymenolepis diminuta</name>
    <name type="common">Rat tapeworm</name>
    <dbReference type="NCBI Taxonomy" id="6216"/>
    <lineage>
        <taxon>Eukaryota</taxon>
        <taxon>Metazoa</taxon>
        <taxon>Spiralia</taxon>
        <taxon>Lophotrochozoa</taxon>
        <taxon>Platyhelminthes</taxon>
        <taxon>Cestoda</taxon>
        <taxon>Eucestoda</taxon>
        <taxon>Cyclophyllidea</taxon>
        <taxon>Hymenolepididae</taxon>
        <taxon>Hymenolepis</taxon>
    </lineage>
</organism>
<accession>A0A564YDY7</accession>
<evidence type="ECO:0000313" key="2">
    <source>
        <dbReference type="Proteomes" id="UP000321570"/>
    </source>
</evidence>
<name>A0A564YDY7_HYMDI</name>
<protein>
    <submittedName>
        <fullName evidence="1">Uncharacterized protein</fullName>
    </submittedName>
</protein>
<dbReference type="Proteomes" id="UP000321570">
    <property type="component" value="Unassembled WGS sequence"/>
</dbReference>
<sequence>MEFATLPRLNKGISCALRHSGKYRALLIAYRSSAAVRAEVFPVSQRSIFQQRGVGHI</sequence>
<gene>
    <name evidence="1" type="ORF">WMSIL1_LOCUS5390</name>
</gene>